<evidence type="ECO:0000313" key="2">
    <source>
        <dbReference type="Proteomes" id="UP000230828"/>
    </source>
</evidence>
<protein>
    <submittedName>
        <fullName evidence="1">Uncharacterized protein</fullName>
    </submittedName>
</protein>
<comment type="caution">
    <text evidence="1">The sequence shown here is derived from an EMBL/GenBank/DDBJ whole genome shotgun (WGS) entry which is preliminary data.</text>
</comment>
<reference evidence="1 2" key="1">
    <citation type="submission" date="2017-09" db="EMBL/GenBank/DDBJ databases">
        <title>Depth-based differentiation of microbial function through sediment-hosted aquifers and enrichment of novel symbionts in the deep terrestrial subsurface.</title>
        <authorList>
            <person name="Probst A.J."/>
            <person name="Ladd B."/>
            <person name="Jarett J.K."/>
            <person name="Geller-Mcgrath D.E."/>
            <person name="Sieber C.M."/>
            <person name="Emerson J.B."/>
            <person name="Anantharaman K."/>
            <person name="Thomas B.C."/>
            <person name="Malmstrom R."/>
            <person name="Stieglmeier M."/>
            <person name="Klingl A."/>
            <person name="Woyke T."/>
            <person name="Ryan C.M."/>
            <person name="Banfield J.F."/>
        </authorList>
    </citation>
    <scope>NUCLEOTIDE SEQUENCE [LARGE SCALE GENOMIC DNA]</scope>
    <source>
        <strain evidence="1">CG10_big_fil_rev_8_21_14_0_10_34_34</strain>
    </source>
</reference>
<evidence type="ECO:0000313" key="1">
    <source>
        <dbReference type="EMBL" id="PIR40112.1"/>
    </source>
</evidence>
<proteinExistence type="predicted"/>
<name>A0A2H0R0R9_9BACT</name>
<dbReference type="Proteomes" id="UP000230828">
    <property type="component" value="Unassembled WGS sequence"/>
</dbReference>
<dbReference type="EMBL" id="PCXM01000029">
    <property type="protein sequence ID" value="PIR40112.1"/>
    <property type="molecule type" value="Genomic_DNA"/>
</dbReference>
<accession>A0A2H0R0R9</accession>
<sequence length="77" mass="8450">MGLPEYDFYTVKFNILDSNQVRVVYKGLVISSKSGTVNLKEDNRGGELNLQVGQSVRLGTPTMDIGTSVTITLTKIK</sequence>
<dbReference type="AlphaFoldDB" id="A0A2H0R0R9"/>
<organism evidence="1 2">
    <name type="scientific">Candidatus Zambryskibacteria bacterium CG10_big_fil_rev_8_21_14_0_10_34_34</name>
    <dbReference type="NCBI Taxonomy" id="1975114"/>
    <lineage>
        <taxon>Bacteria</taxon>
        <taxon>Candidatus Zambryskiibacteriota</taxon>
    </lineage>
</organism>
<gene>
    <name evidence="1" type="ORF">COV33_01595</name>
</gene>